<evidence type="ECO:0000256" key="4">
    <source>
        <dbReference type="ARBA" id="ARBA00023288"/>
    </source>
</evidence>
<dbReference type="Gene3D" id="2.40.128.200">
    <property type="match status" value="1"/>
</dbReference>
<keyword evidence="7" id="KW-1185">Reference proteome</keyword>
<keyword evidence="3" id="KW-0564">Palmitate</keyword>
<dbReference type="PATRIC" id="fig|572479.3.peg.394"/>
<reference evidence="6 7" key="2">
    <citation type="journal article" date="2011" name="Stand. Genomic Sci.">
        <title>Complete genome sequence of the extremely halophilic Halanaerobium praevalens type strain (GSL).</title>
        <authorList>
            <person name="Ivanova N."/>
            <person name="Sikorski J."/>
            <person name="Chertkov O."/>
            <person name="Nolan M."/>
            <person name="Lucas S."/>
            <person name="Hammon N."/>
            <person name="Deshpande S."/>
            <person name="Cheng J.F."/>
            <person name="Tapia R."/>
            <person name="Han C."/>
            <person name="Goodwin L."/>
            <person name="Pitluck S."/>
            <person name="Huntemann M."/>
            <person name="Liolios K."/>
            <person name="Pagani I."/>
            <person name="Mavromatis K."/>
            <person name="Ovchinikova G."/>
            <person name="Pati A."/>
            <person name="Chen A."/>
            <person name="Palaniappan K."/>
            <person name="Land M."/>
            <person name="Hauser L."/>
            <person name="Brambilla E.M."/>
            <person name="Kannan K.P."/>
            <person name="Rohde M."/>
            <person name="Tindall B.J."/>
            <person name="Goker M."/>
            <person name="Detter J.C."/>
            <person name="Woyke T."/>
            <person name="Bristow J."/>
            <person name="Eisen J.A."/>
            <person name="Markowitz V."/>
            <person name="Hugenholtz P."/>
            <person name="Kyrpides N.C."/>
            <person name="Klenk H.P."/>
            <person name="Lapidus A."/>
        </authorList>
    </citation>
    <scope>NUCLEOTIDE SEQUENCE [LARGE SCALE GENOMIC DNA]</scope>
    <source>
        <strain evidence="7">ATCC 33744 / DSM 2228 / GSL</strain>
    </source>
</reference>
<keyword evidence="2" id="KW-0472">Membrane</keyword>
<gene>
    <name evidence="6" type="ordered locus">Hprae_0389</name>
</gene>
<evidence type="ECO:0000259" key="5">
    <source>
        <dbReference type="Pfam" id="PF09864"/>
    </source>
</evidence>
<dbReference type="AlphaFoldDB" id="E3DNK6"/>
<evidence type="ECO:0000256" key="2">
    <source>
        <dbReference type="ARBA" id="ARBA00023136"/>
    </source>
</evidence>
<protein>
    <recommendedName>
        <fullName evidence="5">C-type lysozyme inhibitor domain-containing protein</fullName>
    </recommendedName>
</protein>
<proteinExistence type="predicted"/>
<reference evidence="7" key="1">
    <citation type="submission" date="2010-10" db="EMBL/GenBank/DDBJ databases">
        <title>The complete genome of Halanaerobium praevalens DSM 2228.</title>
        <authorList>
            <consortium name="US DOE Joint Genome Institute (JGI-PGF)"/>
            <person name="Lucas S."/>
            <person name="Copeland A."/>
            <person name="Lapidus A."/>
            <person name="Glavina del Rio T."/>
            <person name="Dalin E."/>
            <person name="Tice H."/>
            <person name="Bruce D."/>
            <person name="Goodwin L."/>
            <person name="Pitluck S."/>
            <person name="Kyrpides N."/>
            <person name="Mavromatis K."/>
            <person name="Ivanova N."/>
            <person name="Ovchinnikova G."/>
            <person name="Chertkov O."/>
            <person name="Detter J.C."/>
            <person name="Han C."/>
            <person name="Larimer F."/>
            <person name="Land M."/>
            <person name="Hauser L."/>
            <person name="Markowitz V."/>
            <person name="Cheng J.-F."/>
            <person name="Hugenholtz P."/>
            <person name="Woyke T."/>
            <person name="Wu D."/>
            <person name="Tindall B."/>
            <person name="Pomrenke H.G."/>
            <person name="Brambilla E."/>
            <person name="Klenk H.-P."/>
            <person name="Eisen J.A."/>
        </authorList>
    </citation>
    <scope>NUCLEOTIDE SEQUENCE [LARGE SCALE GENOMIC DNA]</scope>
    <source>
        <strain evidence="7">ATCC 33744 / DSM 2228 / GSL</strain>
    </source>
</reference>
<evidence type="ECO:0000256" key="3">
    <source>
        <dbReference type="ARBA" id="ARBA00023139"/>
    </source>
</evidence>
<dbReference type="InterPro" id="IPR039366">
    <property type="entry name" value="Pilotin"/>
</dbReference>
<evidence type="ECO:0000313" key="6">
    <source>
        <dbReference type="EMBL" id="ADO76544.1"/>
    </source>
</evidence>
<keyword evidence="4" id="KW-0449">Lipoprotein</keyword>
<dbReference type="EMBL" id="CP002175">
    <property type="protein sequence ID" value="ADO76544.1"/>
    <property type="molecule type" value="Genomic_DNA"/>
</dbReference>
<dbReference type="Proteomes" id="UP000006866">
    <property type="component" value="Chromosome"/>
</dbReference>
<feature type="domain" description="C-type lysozyme inhibitor" evidence="5">
    <location>
        <begin position="149"/>
        <end position="204"/>
    </location>
</feature>
<dbReference type="KEGG" id="hpk:Hprae_0389"/>
<evidence type="ECO:0000313" key="7">
    <source>
        <dbReference type="Proteomes" id="UP000006866"/>
    </source>
</evidence>
<dbReference type="Pfam" id="PF09864">
    <property type="entry name" value="MliC"/>
    <property type="match status" value="1"/>
</dbReference>
<dbReference type="OrthoDB" id="5348860at2"/>
<dbReference type="Pfam" id="PF09619">
    <property type="entry name" value="YscW"/>
    <property type="match status" value="1"/>
</dbReference>
<keyword evidence="1" id="KW-0732">Signal</keyword>
<evidence type="ECO:0000256" key="1">
    <source>
        <dbReference type="ARBA" id="ARBA00022729"/>
    </source>
</evidence>
<dbReference type="RefSeq" id="WP_014552577.1">
    <property type="nucleotide sequence ID" value="NC_017455.1"/>
</dbReference>
<dbReference type="InterPro" id="IPR018660">
    <property type="entry name" value="MliC"/>
</dbReference>
<dbReference type="SUPFAM" id="SSF141488">
    <property type="entry name" value="YdhA-like"/>
    <property type="match status" value="1"/>
</dbReference>
<organism evidence="6 7">
    <name type="scientific">Halanaerobium praevalens (strain ATCC 33744 / DSM 2228 / GSL)</name>
    <dbReference type="NCBI Taxonomy" id="572479"/>
    <lineage>
        <taxon>Bacteria</taxon>
        <taxon>Bacillati</taxon>
        <taxon>Bacillota</taxon>
        <taxon>Clostridia</taxon>
        <taxon>Halanaerobiales</taxon>
        <taxon>Halanaerobiaceae</taxon>
        <taxon>Halanaerobium</taxon>
    </lineage>
</organism>
<sequence length="316" mass="36101">MNTLKITEVNWKKLLLSLIITLFLFSFINLQAAAADLNVSLTYREMIALGPAAEAKIMLVDSSKSKRELIVQELNKKLKGVPVNFNLDLAESEIDLNTNYQLIGLIKAGREMFWLETKNFNGAELLKQQKIELITKRTPARWLTFKGEKDLQVRFLNSLAQVIIDDQEYLLPQQRTASGAKFANSKLSIWNKGRELLVEKNEQSYQSSLVDLADFKAKSTVIKAKGQEPYWELKINQNSLELKYDYLANKIIIPQSNFKIVEKADSLVYQINTSFLDFEVNILENIHNDLMNTKVYPLTAFIKINGQKYIGGADLE</sequence>
<name>E3DNK6_HALPG</name>
<dbReference type="STRING" id="572479.Hprae_0389"/>
<dbReference type="HOGENOM" id="CLU_879326_0_0_9"/>
<dbReference type="InterPro" id="IPR036328">
    <property type="entry name" value="MliC_sf"/>
</dbReference>
<accession>E3DNK6</accession>